<dbReference type="PROSITE" id="PS51257">
    <property type="entry name" value="PROKAR_LIPOPROTEIN"/>
    <property type="match status" value="1"/>
</dbReference>
<dbReference type="GeneID" id="93115354"/>
<protein>
    <submittedName>
        <fullName evidence="1">Uncharacterized protein</fullName>
    </submittedName>
</protein>
<reference evidence="1 2" key="1">
    <citation type="journal article" date="2019" name="Nat. Med.">
        <title>A library of human gut bacterial isolates paired with longitudinal multiomics data enables mechanistic microbiome research.</title>
        <authorList>
            <person name="Poyet M."/>
            <person name="Groussin M."/>
            <person name="Gibbons S.M."/>
            <person name="Avila-Pacheco J."/>
            <person name="Jiang X."/>
            <person name="Kearney S.M."/>
            <person name="Perrotta A.R."/>
            <person name="Berdy B."/>
            <person name="Zhao S."/>
            <person name="Lieberman T.D."/>
            <person name="Swanson P.K."/>
            <person name="Smith M."/>
            <person name="Roesemann S."/>
            <person name="Alexander J.E."/>
            <person name="Rich S.A."/>
            <person name="Livny J."/>
            <person name="Vlamakis H."/>
            <person name="Clish C."/>
            <person name="Bullock K."/>
            <person name="Deik A."/>
            <person name="Scott J."/>
            <person name="Pierce K.A."/>
            <person name="Xavier R.J."/>
            <person name="Alm E.J."/>
        </authorList>
    </citation>
    <scope>NUCLEOTIDE SEQUENCE [LARGE SCALE GENOMIC DNA]</scope>
    <source>
        <strain evidence="1 2">BIOML-A10</strain>
    </source>
</reference>
<sequence length="150" mass="17368">MKNIRIIILAILLTFLSCDIFYHVQINGSYTTEIKLECGIVELECHTLGKRKYIMTQTFNINVPVYIHTKNIRISHNGELIDLKMSIAGRSLLSDQIVKIDSLDILAVQYYVDCQVSDTLYLNMDNFIECDNNFIRMPDDIFLTARSLKR</sequence>
<dbReference type="Proteomes" id="UP000422221">
    <property type="component" value="Unassembled WGS sequence"/>
</dbReference>
<comment type="caution">
    <text evidence="1">The sequence shown here is derived from an EMBL/GenBank/DDBJ whole genome shotgun (WGS) entry which is preliminary data.</text>
</comment>
<organism evidence="1 2">
    <name type="scientific">Bacteroides salyersiae</name>
    <dbReference type="NCBI Taxonomy" id="291644"/>
    <lineage>
        <taxon>Bacteria</taxon>
        <taxon>Pseudomonadati</taxon>
        <taxon>Bacteroidota</taxon>
        <taxon>Bacteroidia</taxon>
        <taxon>Bacteroidales</taxon>
        <taxon>Bacteroidaceae</taxon>
        <taxon>Bacteroides</taxon>
    </lineage>
</organism>
<dbReference type="AlphaFoldDB" id="A0A7J4XC87"/>
<accession>A0A7J4XC87</accession>
<evidence type="ECO:0000313" key="2">
    <source>
        <dbReference type="Proteomes" id="UP000422221"/>
    </source>
</evidence>
<dbReference type="RefSeq" id="WP_055293338.1">
    <property type="nucleotide sequence ID" value="NZ_CAXSTI010000018.1"/>
</dbReference>
<name>A0A7J4XC87_9BACE</name>
<evidence type="ECO:0000313" key="1">
    <source>
        <dbReference type="EMBL" id="KAA3756958.1"/>
    </source>
</evidence>
<proteinExistence type="predicted"/>
<dbReference type="EMBL" id="VWMK01000039">
    <property type="protein sequence ID" value="KAA3756958.1"/>
    <property type="molecule type" value="Genomic_DNA"/>
</dbReference>
<gene>
    <name evidence="1" type="ORF">F3F73_22980</name>
</gene>